<dbReference type="EMBL" id="QGKY02002305">
    <property type="protein sequence ID" value="KAF2531173.1"/>
    <property type="molecule type" value="Genomic_DNA"/>
</dbReference>
<reference evidence="1" key="1">
    <citation type="submission" date="2019-12" db="EMBL/GenBank/DDBJ databases">
        <title>Genome sequencing and annotation of Brassica cretica.</title>
        <authorList>
            <person name="Studholme D.J."/>
            <person name="Sarris P.F."/>
        </authorList>
    </citation>
    <scope>NUCLEOTIDE SEQUENCE</scope>
    <source>
        <strain evidence="1">PFS-102/07</strain>
        <tissue evidence="1">Leaf</tissue>
    </source>
</reference>
<accession>A0A8S9FCH3</accession>
<evidence type="ECO:0000313" key="1">
    <source>
        <dbReference type="EMBL" id="KAF2531173.1"/>
    </source>
</evidence>
<name>A0A8S9FCH3_BRACR</name>
<proteinExistence type="predicted"/>
<comment type="caution">
    <text evidence="1">The sequence shown here is derived from an EMBL/GenBank/DDBJ whole genome shotgun (WGS) entry which is preliminary data.</text>
</comment>
<sequence length="60" mass="5862">MTSQLLLPPNPFTRPVSAKVFLTGDWCAPVGSGVASGIAGTTGGADVVAVAGAVEDVVCC</sequence>
<dbReference type="AlphaFoldDB" id="A0A8S9FCH3"/>
<gene>
    <name evidence="1" type="ORF">F2Q70_00030908</name>
</gene>
<organism evidence="1">
    <name type="scientific">Brassica cretica</name>
    <name type="common">Mustard</name>
    <dbReference type="NCBI Taxonomy" id="69181"/>
    <lineage>
        <taxon>Eukaryota</taxon>
        <taxon>Viridiplantae</taxon>
        <taxon>Streptophyta</taxon>
        <taxon>Embryophyta</taxon>
        <taxon>Tracheophyta</taxon>
        <taxon>Spermatophyta</taxon>
        <taxon>Magnoliopsida</taxon>
        <taxon>eudicotyledons</taxon>
        <taxon>Gunneridae</taxon>
        <taxon>Pentapetalae</taxon>
        <taxon>rosids</taxon>
        <taxon>malvids</taxon>
        <taxon>Brassicales</taxon>
        <taxon>Brassicaceae</taxon>
        <taxon>Brassiceae</taxon>
        <taxon>Brassica</taxon>
    </lineage>
</organism>
<protein>
    <submittedName>
        <fullName evidence="1">Uncharacterized protein</fullName>
    </submittedName>
</protein>